<sequence>MEHLQFPLVLCIDQETLLLVVNEISNKQGTYFYFHVLNSRSHKRLSFKTPVQIPFSSVGRDTYEISYNKLTPDKRHSYAIYANTLVWDFHLHDNNVALHLNMLNNSINITSAHLQNFNMSLTNAHKNLTILSNLTIAMTDLSNDPSNGQAFSNAFSFNVHYEKEASQLDYNFKFLLENELNQNKRLLLNIIYPNNTILFNFDFQYSSIYKNAFTIYTNIFKPISLHIRNNFTSRKDLSTHCEAKYSNHHLFVNFEHKLNQNGFDVNSNVNITINNRTLCLDVLNKFVSRNNLDIKVSMATPLEKLTNAVFYFKINTTAMASSPNYFGGVLLNSRDIMSLALYTSEDRAYWICVSNDYLPVKLTYLYDVSNLHDISLFAYITWNQIQQYGFKFALHNEFSDDRFLTVELFVPMHKVELNLKANRRSKFLFAYITWNQIQQYGFKFALHNEFSDDRFLTVELFVPMHKVELNLKANRRSKLYYVVLVKVGDLNYGFDILVQSDTQLNIYLNYNIIKLTLVNSYDKLDVNTYIKHGLLIHIVNNLLVNSYDKLDVNTYIKHGLLIHIVNNLLGKLNQFILYDNASIWLRLNEKPPIQFTYHGLSHLQLSYGALAYTALSHLSARELTVSISESLNGVAFVDFSTVLKLNHTKLLYGKLLYSGRILENLQRHYIHQYNDVNVASTRVLDAFYDLTQTDAVSTLYAVYGSVVGRADEVVNATFEVMKQIVGDCASQNDLVFKLSLPSWNDQQTSILVDTYQTLSAILNQYLRNIFRVFMFDISSVMTFTDDLKNLIEISKHNIHSLYSHVDSLKTRIKHNTRSILTSIRLKLLELQDLTIQWLREGEEQALLAAQSLLATVQSKAITLMQYIYDVKDTVQTFAMSVYDLATDFVSMFVEIEEVKFLMGYIVDTYREYFNFQKLHDFISALCQLVGDDIQRNFSELSAYILSLCENKYVHSIRNFFAIVYHKICWGWSYFHVTSRLETELYNRLESYIYLLIFSTPERSISQYGFSLEDRYIEFAQSLPVEWDGFNRLPHYEQLLGKLEKLANSDGTGLMTEVENFKYTLYEQFNTGGLVEDKTLALIVLDQVITYDGLLSPLPNAPGLYVLSYEMRDEKFVLLLEYIQKGEKLIHFWTGGDKLVLNMASGDILLNDQHVELPYELSFNAYIVRIDSSRVKISYEDHLSVLCHMRRDICVIEISPWLHGKTQGLLGNFDHESYNDQAFPNSTLTTNSQSFQQSWTIASPHQSRKSSMEDQEEDHKLKNPSGKASLGDQKAPKGSQVHTQTSFELDWTDENDPTVQDSLLKSNGSLTLQSLLAKFKTEGEILSGLGGPTFSKSGVQGPTFSKSGSEGPTFSKSGSEGPTFGEKSSSMSYDKVDQCEAYFLRSRAPSLCWHRLDSRVFYALCVRSGDPCRAIDAFIAMCREIDAEVKLEPPSHCVQCSINNHRLSQGKSVTLHHSGNSTQHDIVFLVNSYDDLCLSQINMGDILNQLYEHKHPNQSQGQHTPPDLRFGFVLFNNNKYNSDIQMYTSDQNIWHTGVQQGADTLQRSGLNRLPASSRLHKDFCSSLALKSHGSLFSLSSPSRETVWPLLILKAAHTRVCEVCDCVAGDDLMGRLQCDPCATGVDYVDEYEEGVAGDDLMGRLQCDPCATGVDYVDEYEEVIQILWQCYSNTIYSFTSSLHMLYSQCPLLL</sequence>
<feature type="compositionally biased region" description="Polar residues" evidence="1">
    <location>
        <begin position="1233"/>
        <end position="1244"/>
    </location>
</feature>
<evidence type="ECO:0000313" key="3">
    <source>
        <dbReference type="Proteomes" id="UP000079169"/>
    </source>
</evidence>
<dbReference type="CTD" id="34283"/>
<dbReference type="Proteomes" id="UP000079169">
    <property type="component" value="Unplaced"/>
</dbReference>
<evidence type="ECO:0000259" key="2">
    <source>
        <dbReference type="PROSITE" id="PS51233"/>
    </source>
</evidence>
<dbReference type="PANTHER" id="PTHR37860:SF2">
    <property type="entry name" value="VITELLOGENIN DOMAIN-CONTAINING PROTEIN"/>
    <property type="match status" value="1"/>
</dbReference>
<dbReference type="Pfam" id="PF00094">
    <property type="entry name" value="VWD"/>
    <property type="match status" value="1"/>
</dbReference>
<accession>A0A3Q0IR83</accession>
<keyword evidence="3" id="KW-1185">Reference proteome</keyword>
<evidence type="ECO:0000256" key="1">
    <source>
        <dbReference type="SAM" id="MobiDB-lite"/>
    </source>
</evidence>
<evidence type="ECO:0000313" key="4">
    <source>
        <dbReference type="RefSeq" id="XP_026678786.1"/>
    </source>
</evidence>
<dbReference type="KEGG" id="dci:103508365"/>
<reference evidence="4" key="1">
    <citation type="submission" date="2025-08" db="UniProtKB">
        <authorList>
            <consortium name="RefSeq"/>
        </authorList>
    </citation>
    <scope>IDENTIFICATION</scope>
</reference>
<organism evidence="3 4">
    <name type="scientific">Diaphorina citri</name>
    <name type="common">Asian citrus psyllid</name>
    <dbReference type="NCBI Taxonomy" id="121845"/>
    <lineage>
        <taxon>Eukaryota</taxon>
        <taxon>Metazoa</taxon>
        <taxon>Ecdysozoa</taxon>
        <taxon>Arthropoda</taxon>
        <taxon>Hexapoda</taxon>
        <taxon>Insecta</taxon>
        <taxon>Pterygota</taxon>
        <taxon>Neoptera</taxon>
        <taxon>Paraneoptera</taxon>
        <taxon>Hemiptera</taxon>
        <taxon>Sternorrhyncha</taxon>
        <taxon>Psylloidea</taxon>
        <taxon>Psyllidae</taxon>
        <taxon>Diaphorininae</taxon>
        <taxon>Diaphorina</taxon>
    </lineage>
</organism>
<proteinExistence type="predicted"/>
<feature type="region of interest" description="Disordered" evidence="1">
    <location>
        <begin position="1329"/>
        <end position="1369"/>
    </location>
</feature>
<feature type="region of interest" description="Disordered" evidence="1">
    <location>
        <begin position="1233"/>
        <end position="1293"/>
    </location>
</feature>
<dbReference type="PROSITE" id="PS51233">
    <property type="entry name" value="VWFD"/>
    <property type="match status" value="1"/>
</dbReference>
<dbReference type="SMART" id="SM00216">
    <property type="entry name" value="VWD"/>
    <property type="match status" value="1"/>
</dbReference>
<dbReference type="PANTHER" id="PTHR37860">
    <property type="entry name" value="AGAP008810-PA"/>
    <property type="match status" value="1"/>
</dbReference>
<feature type="compositionally biased region" description="Polar residues" evidence="1">
    <location>
        <begin position="1333"/>
        <end position="1369"/>
    </location>
</feature>
<protein>
    <submittedName>
        <fullName evidence="4">Uncharacterized protein LOC103508365</fullName>
    </submittedName>
</protein>
<gene>
    <name evidence="4" type="primary">LOC103508365</name>
</gene>
<dbReference type="InterPro" id="IPR001846">
    <property type="entry name" value="VWF_type-D"/>
</dbReference>
<dbReference type="GeneID" id="103508365"/>
<dbReference type="STRING" id="121845.A0A3Q0IR83"/>
<dbReference type="RefSeq" id="XP_026678786.1">
    <property type="nucleotide sequence ID" value="XM_026822985.1"/>
</dbReference>
<name>A0A3Q0IR83_DIACI</name>
<dbReference type="PaxDb" id="121845-A0A3Q0IR83"/>
<feature type="domain" description="VWFD" evidence="2">
    <location>
        <begin position="1078"/>
        <end position="1246"/>
    </location>
</feature>